<evidence type="ECO:0000256" key="6">
    <source>
        <dbReference type="ARBA" id="ARBA00023242"/>
    </source>
</evidence>
<dbReference type="GO" id="GO:0003712">
    <property type="term" value="F:transcription coregulator activity"/>
    <property type="evidence" value="ECO:0007669"/>
    <property type="project" value="InterPro"/>
</dbReference>
<dbReference type="OrthoDB" id="1929813at2759"/>
<dbReference type="EMBL" id="MCFD01000001">
    <property type="protein sequence ID" value="ORX74818.1"/>
    <property type="molecule type" value="Genomic_DNA"/>
</dbReference>
<accession>A0A1Y1WND3</accession>
<comment type="subunit">
    <text evidence="8">Component of the Mediator complex.</text>
</comment>
<dbReference type="STRING" id="61395.A0A1Y1WND3"/>
<protein>
    <recommendedName>
        <fullName evidence="3 8">Mediator of RNA polymerase II transcription subunit 4</fullName>
    </recommendedName>
    <alternativeName>
        <fullName evidence="7 8">Mediator complex subunit 4</fullName>
    </alternativeName>
</protein>
<evidence type="ECO:0000256" key="4">
    <source>
        <dbReference type="ARBA" id="ARBA00023015"/>
    </source>
</evidence>
<keyword evidence="4 8" id="KW-0805">Transcription regulation</keyword>
<name>A0A1Y1WND3_9FUNG</name>
<comment type="subcellular location">
    <subcellularLocation>
        <location evidence="1 8">Nucleus</location>
    </subcellularLocation>
</comment>
<comment type="similarity">
    <text evidence="2 8">Belongs to the Mediator complex subunit 4 family.</text>
</comment>
<evidence type="ECO:0000256" key="1">
    <source>
        <dbReference type="ARBA" id="ARBA00004123"/>
    </source>
</evidence>
<keyword evidence="6 8" id="KW-0539">Nucleus</keyword>
<dbReference type="GO" id="GO:0006357">
    <property type="term" value="P:regulation of transcription by RNA polymerase II"/>
    <property type="evidence" value="ECO:0007669"/>
    <property type="project" value="InterPro"/>
</dbReference>
<organism evidence="10 11">
    <name type="scientific">Linderina pennispora</name>
    <dbReference type="NCBI Taxonomy" id="61395"/>
    <lineage>
        <taxon>Eukaryota</taxon>
        <taxon>Fungi</taxon>
        <taxon>Fungi incertae sedis</taxon>
        <taxon>Zoopagomycota</taxon>
        <taxon>Kickxellomycotina</taxon>
        <taxon>Kickxellomycetes</taxon>
        <taxon>Kickxellales</taxon>
        <taxon>Kickxellaceae</taxon>
        <taxon>Linderina</taxon>
    </lineage>
</organism>
<dbReference type="PANTHER" id="PTHR13208">
    <property type="entry name" value="MEDIATOR OF RNA POLYMERASE II TRANSCRIPTION SUBUNIT 4"/>
    <property type="match status" value="1"/>
</dbReference>
<dbReference type="GO" id="GO:0016592">
    <property type="term" value="C:mediator complex"/>
    <property type="evidence" value="ECO:0007669"/>
    <property type="project" value="InterPro"/>
</dbReference>
<evidence type="ECO:0000256" key="8">
    <source>
        <dbReference type="RuleBase" id="RU364141"/>
    </source>
</evidence>
<comment type="function">
    <text evidence="8">Component of the Mediator complex, a coactivator involved in the regulated transcription of nearly all RNA polymerase II-dependent genes. Mediator functions as a bridge to convey information from gene-specific regulatory proteins to the basal RNA polymerase II transcription machinery. Mediator is recruited to promoters by direct interactions with regulatory proteins and serves as a scaffold for the assembly of a functional preinitiation complex with RNA polymerase II and the general transcription factors.</text>
</comment>
<dbReference type="PANTHER" id="PTHR13208:SF2">
    <property type="entry name" value="MEDIATOR OF RNA POLYMERASE II TRANSCRIPTION SUBUNIT 4"/>
    <property type="match status" value="1"/>
</dbReference>
<keyword evidence="5 8" id="KW-0804">Transcription</keyword>
<keyword evidence="8" id="KW-0010">Activator</keyword>
<proteinExistence type="inferred from homology"/>
<evidence type="ECO:0000256" key="2">
    <source>
        <dbReference type="ARBA" id="ARBA00009626"/>
    </source>
</evidence>
<dbReference type="Proteomes" id="UP000193922">
    <property type="component" value="Unassembled WGS sequence"/>
</dbReference>
<reference evidence="10 11" key="1">
    <citation type="submission" date="2016-07" db="EMBL/GenBank/DDBJ databases">
        <title>Pervasive Adenine N6-methylation of Active Genes in Fungi.</title>
        <authorList>
            <consortium name="DOE Joint Genome Institute"/>
            <person name="Mondo S.J."/>
            <person name="Dannebaum R.O."/>
            <person name="Kuo R.C."/>
            <person name="Labutti K."/>
            <person name="Haridas S."/>
            <person name="Kuo A."/>
            <person name="Salamov A."/>
            <person name="Ahrendt S.R."/>
            <person name="Lipzen A."/>
            <person name="Sullivan W."/>
            <person name="Andreopoulos W.B."/>
            <person name="Clum A."/>
            <person name="Lindquist E."/>
            <person name="Daum C."/>
            <person name="Ramamoorthy G.K."/>
            <person name="Gryganskyi A."/>
            <person name="Culley D."/>
            <person name="Magnuson J.K."/>
            <person name="James T.Y."/>
            <person name="O'Malley M.A."/>
            <person name="Stajich J.E."/>
            <person name="Spatafora J.W."/>
            <person name="Visel A."/>
            <person name="Grigoriev I.V."/>
        </authorList>
    </citation>
    <scope>NUCLEOTIDE SEQUENCE [LARGE SCALE GENOMIC DNA]</scope>
    <source>
        <strain evidence="10 11">ATCC 12442</strain>
    </source>
</reference>
<evidence type="ECO:0000256" key="9">
    <source>
        <dbReference type="SAM" id="MobiDB-lite"/>
    </source>
</evidence>
<evidence type="ECO:0000256" key="5">
    <source>
        <dbReference type="ARBA" id="ARBA00023163"/>
    </source>
</evidence>
<dbReference type="GO" id="GO:0070847">
    <property type="term" value="C:core mediator complex"/>
    <property type="evidence" value="ECO:0007669"/>
    <property type="project" value="TreeGrafter"/>
</dbReference>
<evidence type="ECO:0000256" key="7">
    <source>
        <dbReference type="ARBA" id="ARBA00031257"/>
    </source>
</evidence>
<evidence type="ECO:0000256" key="3">
    <source>
        <dbReference type="ARBA" id="ARBA00020629"/>
    </source>
</evidence>
<evidence type="ECO:0000313" key="11">
    <source>
        <dbReference type="Proteomes" id="UP000193922"/>
    </source>
</evidence>
<dbReference type="InterPro" id="IPR019258">
    <property type="entry name" value="Mediator_Med4"/>
</dbReference>
<evidence type="ECO:0000313" key="10">
    <source>
        <dbReference type="EMBL" id="ORX74818.1"/>
    </source>
</evidence>
<dbReference type="AlphaFoldDB" id="A0A1Y1WND3"/>
<keyword evidence="11" id="KW-1185">Reference proteome</keyword>
<feature type="region of interest" description="Disordered" evidence="9">
    <location>
        <begin position="66"/>
        <end position="99"/>
    </location>
</feature>
<comment type="caution">
    <text evidence="10">The sequence shown here is derived from an EMBL/GenBank/DDBJ whole genome shotgun (WGS) entry which is preliminary data.</text>
</comment>
<sequence length="253" mass="28538">TTKCLAPTLQLSLSFISRSFKLSIQWTPSTCKTLHWSPCWTVCSPNTTPLCARYSASSTPKQTKTLTRTPRSVARKPPSAWPPWTATCRKSTPRSPPIQARQEEIRQTQLKSIASRSAKLHFIESILDSKRQLETTAFEARKTLDRAKLAADTMPEVTELIAYAKRISPYTKAPPNYDPKNSVVPAEPPYPVEVSMRMGVLNQYRARRAMKAERENLVEEDMHEFADAPDEFQFGDLEASDLLLGLDLNPDLE</sequence>
<feature type="non-terminal residue" evidence="10">
    <location>
        <position position="1"/>
    </location>
</feature>
<gene>
    <name evidence="8" type="primary">MED4</name>
    <name evidence="10" type="ORF">DL89DRAFT_301224</name>
</gene>
<dbReference type="Pfam" id="PF10018">
    <property type="entry name" value="Med4"/>
    <property type="match status" value="1"/>
</dbReference>